<feature type="non-terminal residue" evidence="1">
    <location>
        <position position="300"/>
    </location>
</feature>
<dbReference type="RefSeq" id="WP_198938406.1">
    <property type="nucleotide sequence ID" value="NZ_LAPZ01000004.1"/>
</dbReference>
<dbReference type="STRING" id="1635173.WH52_07460"/>
<feature type="non-terminal residue" evidence="1">
    <location>
        <position position="1"/>
    </location>
</feature>
<dbReference type="EMBL" id="LAPZ01000004">
    <property type="protein sequence ID" value="OSY88176.1"/>
    <property type="molecule type" value="Genomic_DNA"/>
</dbReference>
<organism evidence="1 2">
    <name type="scientific">Tenacibaculum holothuriorum</name>
    <dbReference type="NCBI Taxonomy" id="1635173"/>
    <lineage>
        <taxon>Bacteria</taxon>
        <taxon>Pseudomonadati</taxon>
        <taxon>Bacteroidota</taxon>
        <taxon>Flavobacteriia</taxon>
        <taxon>Flavobacteriales</taxon>
        <taxon>Flavobacteriaceae</taxon>
        <taxon>Tenacibaculum</taxon>
    </lineage>
</organism>
<protein>
    <recommendedName>
        <fullName evidence="3">Ig-like domain-containing protein</fullName>
    </recommendedName>
</protein>
<sequence length="300" mass="30953">VQDTVTAGSIASDQTICNGEDPAEFTSTTAGNGSGTLSYRWESNTNLTAPSWNVISGVNSATYDAPVLTATTQYRRTTISTENGVACESVPTAVVTVTVQDTVTAGGIGSDQTICQGGDPAMFTSTTAGNGSGTLSYRWESNTNLTTPSWNVISGANSATYDAPSLTATTQYRRTTISTENGVACESVPTAVVTVTVQDTVTAGSIASDQTICNGEDPAEFTSTTAGNGSGTLSYRWESNTNLTAPSWNVISGVNSATYDAPVLTATTQYRRTTISTENGVACESVPTAVVTVTVQDTVT</sequence>
<evidence type="ECO:0000313" key="1">
    <source>
        <dbReference type="EMBL" id="OSY88176.1"/>
    </source>
</evidence>
<comment type="caution">
    <text evidence="1">The sequence shown here is derived from an EMBL/GenBank/DDBJ whole genome shotgun (WGS) entry which is preliminary data.</text>
</comment>
<proteinExistence type="predicted"/>
<evidence type="ECO:0000313" key="2">
    <source>
        <dbReference type="Proteomes" id="UP000194221"/>
    </source>
</evidence>
<gene>
    <name evidence="1" type="ORF">WH52_07460</name>
</gene>
<accession>A0A1Y2PCH4</accession>
<evidence type="ECO:0008006" key="3">
    <source>
        <dbReference type="Google" id="ProtNLM"/>
    </source>
</evidence>
<dbReference type="InParanoid" id="A0A1Y2PCH4"/>
<name>A0A1Y2PCH4_9FLAO</name>
<dbReference type="Proteomes" id="UP000194221">
    <property type="component" value="Unassembled WGS sequence"/>
</dbReference>
<dbReference type="AlphaFoldDB" id="A0A1Y2PCH4"/>
<reference evidence="1 2" key="1">
    <citation type="submission" date="2015-03" db="EMBL/GenBank/DDBJ databases">
        <title>Genome sequence of Tenacibaculum sp. S2-2, isolated from intestinal microbiota of sea cucumber, Apostichopus japonicas.</title>
        <authorList>
            <person name="Shao Z."/>
            <person name="Wang L."/>
            <person name="Li X."/>
        </authorList>
    </citation>
    <scope>NUCLEOTIDE SEQUENCE [LARGE SCALE GENOMIC DNA]</scope>
    <source>
        <strain evidence="1 2">S2-2</strain>
    </source>
</reference>
<keyword evidence="2" id="KW-1185">Reference proteome</keyword>